<evidence type="ECO:0000313" key="1">
    <source>
        <dbReference type="EMBL" id="MVW61924.1"/>
    </source>
</evidence>
<dbReference type="Proteomes" id="UP000443353">
    <property type="component" value="Unassembled WGS sequence"/>
</dbReference>
<name>A0A7X3K8F9_9BURK</name>
<protein>
    <submittedName>
        <fullName evidence="1">Uncharacterized protein</fullName>
    </submittedName>
</protein>
<reference evidence="1 2" key="1">
    <citation type="submission" date="2019-12" db="EMBL/GenBank/DDBJ databases">
        <authorList>
            <person name="Li C."/>
            <person name="Zhao J."/>
        </authorList>
    </citation>
    <scope>NUCLEOTIDE SEQUENCE [LARGE SCALE GENOMIC DNA]</scope>
    <source>
        <strain evidence="1 2">NEAU-DD11</strain>
    </source>
</reference>
<comment type="caution">
    <text evidence="1">The sequence shown here is derived from an EMBL/GenBank/DDBJ whole genome shotgun (WGS) entry which is preliminary data.</text>
</comment>
<keyword evidence="2" id="KW-1185">Reference proteome</keyword>
<organism evidence="1 2">
    <name type="scientific">Massilia cellulosiltytica</name>
    <dbReference type="NCBI Taxonomy" id="2683234"/>
    <lineage>
        <taxon>Bacteria</taxon>
        <taxon>Pseudomonadati</taxon>
        <taxon>Pseudomonadota</taxon>
        <taxon>Betaproteobacteria</taxon>
        <taxon>Burkholderiales</taxon>
        <taxon>Oxalobacteraceae</taxon>
        <taxon>Telluria group</taxon>
        <taxon>Massilia</taxon>
    </lineage>
</organism>
<dbReference type="EMBL" id="WSES01000005">
    <property type="protein sequence ID" value="MVW61924.1"/>
    <property type="molecule type" value="Genomic_DNA"/>
</dbReference>
<dbReference type="AlphaFoldDB" id="A0A7X3K8F9"/>
<sequence length="108" mass="12064">MEDPVSFVFRLISQDEDAAPSVAFQDSISPGYVPLWEEVGVYDALYNSDGREARDISRAIAYGIDRIAADESLGRMLPSSCRQEEALRFLENVHRGCTIHASARVETR</sequence>
<evidence type="ECO:0000313" key="2">
    <source>
        <dbReference type="Proteomes" id="UP000443353"/>
    </source>
</evidence>
<accession>A0A7X3K8F9</accession>
<gene>
    <name evidence="1" type="ORF">GPY61_18495</name>
</gene>
<proteinExistence type="predicted"/>